<dbReference type="EMBL" id="AMZH03003700">
    <property type="protein sequence ID" value="RRT71463.1"/>
    <property type="molecule type" value="Genomic_DNA"/>
</dbReference>
<gene>
    <name evidence="1" type="ORF">B296_00035518</name>
</gene>
<dbReference type="AlphaFoldDB" id="A0A427A5J0"/>
<evidence type="ECO:0000313" key="2">
    <source>
        <dbReference type="Proteomes" id="UP000287651"/>
    </source>
</evidence>
<protein>
    <submittedName>
        <fullName evidence="1">Uncharacterized protein</fullName>
    </submittedName>
</protein>
<reference evidence="1 2" key="1">
    <citation type="journal article" date="2014" name="Agronomy (Basel)">
        <title>A Draft Genome Sequence for Ensete ventricosum, the Drought-Tolerant Tree Against Hunger.</title>
        <authorList>
            <person name="Harrison J."/>
            <person name="Moore K.A."/>
            <person name="Paszkiewicz K."/>
            <person name="Jones T."/>
            <person name="Grant M."/>
            <person name="Ambacheew D."/>
            <person name="Muzemil S."/>
            <person name="Studholme D.J."/>
        </authorList>
    </citation>
    <scope>NUCLEOTIDE SEQUENCE [LARGE SCALE GENOMIC DNA]</scope>
</reference>
<sequence length="84" mass="9773">MLKVFPIDNLHSTTDDRKKIELLQQQYQHGICDAKAYWMKITIYRSKRGITYKAEQNMVTATPDISIRYGEIITPLTMEKDAPP</sequence>
<dbReference type="Proteomes" id="UP000287651">
    <property type="component" value="Unassembled WGS sequence"/>
</dbReference>
<evidence type="ECO:0000313" key="1">
    <source>
        <dbReference type="EMBL" id="RRT71463.1"/>
    </source>
</evidence>
<name>A0A427A5J0_ENSVE</name>
<accession>A0A427A5J0</accession>
<proteinExistence type="predicted"/>
<organism evidence="1 2">
    <name type="scientific">Ensete ventricosum</name>
    <name type="common">Abyssinian banana</name>
    <name type="synonym">Musa ensete</name>
    <dbReference type="NCBI Taxonomy" id="4639"/>
    <lineage>
        <taxon>Eukaryota</taxon>
        <taxon>Viridiplantae</taxon>
        <taxon>Streptophyta</taxon>
        <taxon>Embryophyta</taxon>
        <taxon>Tracheophyta</taxon>
        <taxon>Spermatophyta</taxon>
        <taxon>Magnoliopsida</taxon>
        <taxon>Liliopsida</taxon>
        <taxon>Zingiberales</taxon>
        <taxon>Musaceae</taxon>
        <taxon>Ensete</taxon>
    </lineage>
</organism>
<comment type="caution">
    <text evidence="1">The sequence shown here is derived from an EMBL/GenBank/DDBJ whole genome shotgun (WGS) entry which is preliminary data.</text>
</comment>